<organism evidence="1 2">
    <name type="scientific">Roseburia yibonii</name>
    <dbReference type="NCBI Taxonomy" id="2763063"/>
    <lineage>
        <taxon>Bacteria</taxon>
        <taxon>Bacillati</taxon>
        <taxon>Bacillota</taxon>
        <taxon>Clostridia</taxon>
        <taxon>Lachnospirales</taxon>
        <taxon>Lachnospiraceae</taxon>
        <taxon>Roseburia</taxon>
    </lineage>
</organism>
<evidence type="ECO:0000313" key="2">
    <source>
        <dbReference type="Proteomes" id="UP000621540"/>
    </source>
</evidence>
<dbReference type="EMBL" id="JACOQH010000005">
    <property type="protein sequence ID" value="MBC5753951.1"/>
    <property type="molecule type" value="Genomic_DNA"/>
</dbReference>
<comment type="caution">
    <text evidence="1">The sequence shown here is derived from an EMBL/GenBank/DDBJ whole genome shotgun (WGS) entry which is preliminary data.</text>
</comment>
<gene>
    <name evidence="1" type="ORF">H8Z76_07915</name>
</gene>
<protein>
    <submittedName>
        <fullName evidence="1">Uncharacterized protein</fullName>
    </submittedName>
</protein>
<dbReference type="RefSeq" id="WP_186982185.1">
    <property type="nucleotide sequence ID" value="NZ_JACOQH010000005.1"/>
</dbReference>
<sequence>MEQIIRHFGRGIAAVAVALFLVAFLFGGADGKQGLLRMTGAAIKPGSICYTDYKDYKVLQTEAAKPEPVLTETFGERVLVAGQDYKVTDYITAADKDGRTYDFLLEKVLDKTGNEVVAYGQTQDGMLCFEKSGIYTLRIAVSNDAGKRKRYQIAVSVARKQESGGEG</sequence>
<proteinExistence type="predicted"/>
<name>A0ABR7IAM2_9FIRM</name>
<dbReference type="Proteomes" id="UP000621540">
    <property type="component" value="Unassembled WGS sequence"/>
</dbReference>
<accession>A0ABR7IAM2</accession>
<evidence type="ECO:0000313" key="1">
    <source>
        <dbReference type="EMBL" id="MBC5753951.1"/>
    </source>
</evidence>
<reference evidence="1 2" key="1">
    <citation type="submission" date="2020-08" db="EMBL/GenBank/DDBJ databases">
        <title>Genome public.</title>
        <authorList>
            <person name="Liu C."/>
            <person name="Sun Q."/>
        </authorList>
    </citation>
    <scope>NUCLEOTIDE SEQUENCE [LARGE SCALE GENOMIC DNA]</scope>
    <source>
        <strain evidence="1 2">BX0805</strain>
    </source>
</reference>
<keyword evidence="2" id="KW-1185">Reference proteome</keyword>